<keyword evidence="1" id="KW-0378">Hydrolase</keyword>
<evidence type="ECO:0000313" key="2">
    <source>
        <dbReference type="Proteomes" id="UP000790377"/>
    </source>
</evidence>
<proteinExistence type="predicted"/>
<organism evidence="1 2">
    <name type="scientific">Hygrophoropsis aurantiaca</name>
    <dbReference type="NCBI Taxonomy" id="72124"/>
    <lineage>
        <taxon>Eukaryota</taxon>
        <taxon>Fungi</taxon>
        <taxon>Dikarya</taxon>
        <taxon>Basidiomycota</taxon>
        <taxon>Agaricomycotina</taxon>
        <taxon>Agaricomycetes</taxon>
        <taxon>Agaricomycetidae</taxon>
        <taxon>Boletales</taxon>
        <taxon>Coniophorineae</taxon>
        <taxon>Hygrophoropsidaceae</taxon>
        <taxon>Hygrophoropsis</taxon>
    </lineage>
</organism>
<name>A0ACB8A0P7_9AGAM</name>
<comment type="caution">
    <text evidence="1">The sequence shown here is derived from an EMBL/GenBank/DDBJ whole genome shotgun (WGS) entry which is preliminary data.</text>
</comment>
<sequence length="368" mass="41103">MTDVLSASKIYCEPSGQCSVSSSVSNDNIRSPLRAPSSLLVKLMMSSDDVQPTAVKPMVNHILQQLQAHRSRFSPNSRIRPLFVGVQGPQGSGKTFLTSRLRSHLTSAPHTLSVAVLSIDDLYLPHAGLKTLAEQNPHNRLLHGRGQPGTHDVSLGRHILEQLRLINDTSNQSTPLELPSFDKSLFDGEGDRIPFGMVVKAPVDVVVLEGWCVGFHPVSEAVIEQRWMEPVKGLEEIFDLKTFVRKEDILAVNEHLQGYMDWWRLLDAFIQIRGPTESPYSVIYKWRLQQEHHMKMKNGGKGMKDEQVKTFVDRYIPGYVFFGDGVRDGSLAIGPNGEIQTVEQPPWLHRGLGITIGEDRELLDVGGF</sequence>
<keyword evidence="2" id="KW-1185">Reference proteome</keyword>
<dbReference type="EMBL" id="MU267950">
    <property type="protein sequence ID" value="KAH7906999.1"/>
    <property type="molecule type" value="Genomic_DNA"/>
</dbReference>
<reference evidence="1" key="1">
    <citation type="journal article" date="2021" name="New Phytol.">
        <title>Evolutionary innovations through gain and loss of genes in the ectomycorrhizal Boletales.</title>
        <authorList>
            <person name="Wu G."/>
            <person name="Miyauchi S."/>
            <person name="Morin E."/>
            <person name="Kuo A."/>
            <person name="Drula E."/>
            <person name="Varga T."/>
            <person name="Kohler A."/>
            <person name="Feng B."/>
            <person name="Cao Y."/>
            <person name="Lipzen A."/>
            <person name="Daum C."/>
            <person name="Hundley H."/>
            <person name="Pangilinan J."/>
            <person name="Johnson J."/>
            <person name="Barry K."/>
            <person name="LaButti K."/>
            <person name="Ng V."/>
            <person name="Ahrendt S."/>
            <person name="Min B."/>
            <person name="Choi I.G."/>
            <person name="Park H."/>
            <person name="Plett J.M."/>
            <person name="Magnuson J."/>
            <person name="Spatafora J.W."/>
            <person name="Nagy L.G."/>
            <person name="Henrissat B."/>
            <person name="Grigoriev I.V."/>
            <person name="Yang Z.L."/>
            <person name="Xu J."/>
            <person name="Martin F.M."/>
        </authorList>
    </citation>
    <scope>NUCLEOTIDE SEQUENCE</scope>
    <source>
        <strain evidence="1">ATCC 28755</strain>
    </source>
</reference>
<evidence type="ECO:0000313" key="1">
    <source>
        <dbReference type="EMBL" id="KAH7906999.1"/>
    </source>
</evidence>
<protein>
    <submittedName>
        <fullName evidence="1">P-loop containing nucleoside triphosphate hydrolase protein</fullName>
    </submittedName>
</protein>
<accession>A0ACB8A0P7</accession>
<gene>
    <name evidence="1" type="ORF">BJ138DRAFT_553268</name>
</gene>
<dbReference type="Proteomes" id="UP000790377">
    <property type="component" value="Unassembled WGS sequence"/>
</dbReference>